<accession>F5YA20</accession>
<gene>
    <name evidence="2" type="ordered locus">TREAZ_2041</name>
</gene>
<name>F5YA20_LEAAZ</name>
<dbReference type="EMBL" id="CP001841">
    <property type="protein sequence ID" value="AEF83034.1"/>
    <property type="molecule type" value="Genomic_DNA"/>
</dbReference>
<feature type="domain" description="FIST C-domain" evidence="1">
    <location>
        <begin position="229"/>
        <end position="362"/>
    </location>
</feature>
<organism evidence="2 3">
    <name type="scientific">Leadbettera azotonutricia (strain ATCC BAA-888 / DSM 13862 / ZAS-9)</name>
    <name type="common">Treponema azotonutricium</name>
    <dbReference type="NCBI Taxonomy" id="545695"/>
    <lineage>
        <taxon>Bacteria</taxon>
        <taxon>Pseudomonadati</taxon>
        <taxon>Spirochaetota</taxon>
        <taxon>Spirochaetia</taxon>
        <taxon>Spirochaetales</taxon>
        <taxon>Breznakiellaceae</taxon>
        <taxon>Leadbettera</taxon>
    </lineage>
</organism>
<evidence type="ECO:0000313" key="3">
    <source>
        <dbReference type="Proteomes" id="UP000009222"/>
    </source>
</evidence>
<dbReference type="KEGG" id="taz:TREAZ_2041"/>
<dbReference type="SMART" id="SM01204">
    <property type="entry name" value="FIST_C"/>
    <property type="match status" value="1"/>
</dbReference>
<dbReference type="Pfam" id="PF08495">
    <property type="entry name" value="FIST"/>
    <property type="match status" value="1"/>
</dbReference>
<evidence type="ECO:0000259" key="1">
    <source>
        <dbReference type="SMART" id="SM01204"/>
    </source>
</evidence>
<dbReference type="Proteomes" id="UP000009222">
    <property type="component" value="Chromosome"/>
</dbReference>
<proteinExistence type="predicted"/>
<reference evidence="3" key="1">
    <citation type="submission" date="2009-12" db="EMBL/GenBank/DDBJ databases">
        <title>Complete sequence of Treponema azotonutricium strain ZAS-9.</title>
        <authorList>
            <person name="Tetu S.G."/>
            <person name="Matson E."/>
            <person name="Ren Q."/>
            <person name="Seshadri R."/>
            <person name="Elbourne L."/>
            <person name="Hassan K.A."/>
            <person name="Durkin A."/>
            <person name="Radune D."/>
            <person name="Mohamoud Y."/>
            <person name="Shay R."/>
            <person name="Jin S."/>
            <person name="Zhang X."/>
            <person name="Lucey K."/>
            <person name="Ballor N.R."/>
            <person name="Ottesen E."/>
            <person name="Rosenthal R."/>
            <person name="Allen A."/>
            <person name="Leadbetter J.R."/>
            <person name="Paulsen I.T."/>
        </authorList>
    </citation>
    <scope>NUCLEOTIDE SEQUENCE [LARGE SCALE GENOMIC DNA]</scope>
    <source>
        <strain evidence="3">ATCC BAA-888 / DSM 13862 / ZAS-9</strain>
    </source>
</reference>
<dbReference type="AlphaFoldDB" id="F5YA20"/>
<evidence type="ECO:0000313" key="2">
    <source>
        <dbReference type="EMBL" id="AEF83034.1"/>
    </source>
</evidence>
<dbReference type="HOGENOM" id="CLU_713598_0_0_12"/>
<dbReference type="InterPro" id="IPR013702">
    <property type="entry name" value="FIST_domain_N"/>
</dbReference>
<reference evidence="2 3" key="2">
    <citation type="journal article" date="2011" name="ISME J.">
        <title>RNA-seq reveals cooperative metabolic interactions between two termite-gut spirochete species in co-culture.</title>
        <authorList>
            <person name="Rosenthal A.Z."/>
            <person name="Matson E.G."/>
            <person name="Eldar A."/>
            <person name="Leadbetter J.R."/>
        </authorList>
    </citation>
    <scope>NUCLEOTIDE SEQUENCE [LARGE SCALE GENOMIC DNA]</scope>
    <source>
        <strain evidence="3">ATCC BAA-888 / DSM 13862 / ZAS-9</strain>
    </source>
</reference>
<dbReference type="InterPro" id="IPR019494">
    <property type="entry name" value="FIST_C"/>
</dbReference>
<dbReference type="InParanoid" id="F5YA20"/>
<sequence>MVQVRNAFTTELDEPEDALKEILEQIDLKTLSKNSVGIIVCYYEFIDTGVVQKISESLPFEVIGLTTTASASKGDYGMYRLNLTVLTSDDILFETAYTVPLSRAEYEKPLEEAYAEARAGLPSDPSFIITIFPLMGELIAPDILKVMDRASKGIPIWGTIASDAVLDSEHCKTIGKKKSGATSVAMLLLHGDIEPEFIVTSIPDRNISTRKALVTKSSGCIVQEANGVPFAQYLNSIGYITKVGIDPTSFPLIMRFPDGSGPVALGVFRVFEDGSILMGGEVPEGTSFSGGEIDPEGIIETARASLDKALKTGKRSGIFMSPCITRYLMLSPVSSKEMELAISTIGDIPYFLAYASGEICPVRGEDGKLYNHFHNFTFSLCVL</sequence>
<dbReference type="Pfam" id="PF10442">
    <property type="entry name" value="FIST_C"/>
    <property type="match status" value="1"/>
</dbReference>
<protein>
    <recommendedName>
        <fullName evidence="1">FIST C-domain domain-containing protein</fullName>
    </recommendedName>
</protein>
<dbReference type="STRING" id="545695.TREAZ_2041"/>
<keyword evidence="3" id="KW-1185">Reference proteome</keyword>
<dbReference type="eggNOG" id="COG3287">
    <property type="taxonomic scope" value="Bacteria"/>
</dbReference>
<dbReference type="RefSeq" id="WP_015710006.1">
    <property type="nucleotide sequence ID" value="NC_015577.1"/>
</dbReference>